<dbReference type="PROSITE" id="PS51892">
    <property type="entry name" value="SUBTILASE"/>
    <property type="match status" value="1"/>
</dbReference>
<evidence type="ECO:0000259" key="11">
    <source>
        <dbReference type="PROSITE" id="PS51829"/>
    </source>
</evidence>
<protein>
    <recommendedName>
        <fullName evidence="11">P/Homo B domain-containing protein</fullName>
    </recommendedName>
</protein>
<dbReference type="InterPro" id="IPR000209">
    <property type="entry name" value="Peptidase_S8/S53_dom"/>
</dbReference>
<evidence type="ECO:0000256" key="2">
    <source>
        <dbReference type="ARBA" id="ARBA00022670"/>
    </source>
</evidence>
<sequence>MPNHWLFEAVDDDPARSDGGTSAVRSTRAINNQLAARLRRTDAEYVWFQHQERRPRYRRGGEGDNSRSSNAQPGEVTRGPVDPYSEYHAWNDPLLPRQWYLQAPPESTQVSLNVFSLWKAGLSGRGVQLAVIDDGVEGTHPDLQPNFDATNSWNFLSRTADVQPHDPIDQHGTRCAGEIASMPNNGRCGVGIAYNARVSGLKVIGDVFPTDAEEAQAFTHALAVHQIFSSSWGPKDDGAHLDGPGVLARAAMQRGVTTGRTGRGAVYVFAAGNGGRFNDNCNADGYANSPFTVAVGSLSSDGTLPWYSEPCAAHLVMGLGGTGTQLVATTDINGQCTDAHTGTSAAAPQVAALVALLLEARPDLSWRDVQHLLVRSANVIDRTDASWMPNRAGLMVSHKYAFGLVDGEKLLTNARGWTRRPVPQLAAAPPSDTTGYPVPLAGVPLVVRTQVTRAHAGVLRRIEHVLVTMRLRHPRRGALTITLYAPDRRSHSVLMTPRNQDNATSGFLDWTFSSVHHWDEDPVGTWELEIVDPRMPDGSRGQAGTLDEWKLAFTGGCADEDAVFKDDGSGDRTCIVPAGTTTTSPGWLSLSPGDRSLATAGVVLGTFAILVVLVWAVRKWRARRKHSATLQDPLPSKPTLHKRPGFGSMQLLMVEEGADTMGSPAASPKRITDQISLKAMQVWKTATSPSRASPTRAESPKAFDAPKSPAIEVTLPSPFPGADTRRPTLTRSASHGNMLLGGGGSVRTSAGPRNPHHDPSATPFDLAPPVSFRDTPPPAATASARPLSPRSPAEVGGPSAGGSRSTSPAGVRRVPSKPAGLNLGRVASMSLLDAGKDKGKYEQ</sequence>
<dbReference type="VEuPathDB" id="FungiDB:AMAG_01240"/>
<dbReference type="InterPro" id="IPR015500">
    <property type="entry name" value="Peptidase_S8_subtilisin-rel"/>
</dbReference>
<dbReference type="PANTHER" id="PTHR42884:SF14">
    <property type="entry name" value="NEUROENDOCRINE CONVERTASE 1"/>
    <property type="match status" value="1"/>
</dbReference>
<dbReference type="InterPro" id="IPR022398">
    <property type="entry name" value="Peptidase_S8_His-AS"/>
</dbReference>
<feature type="region of interest" description="Disordered" evidence="9">
    <location>
        <begin position="683"/>
        <end position="843"/>
    </location>
</feature>
<comment type="similarity">
    <text evidence="1">Belongs to the peptidase S8 family. Furin subfamily.</text>
</comment>
<dbReference type="AlphaFoldDB" id="A0A0L0RYA1"/>
<dbReference type="STRING" id="578462.A0A0L0RYA1"/>
<feature type="active site" description="Charge relay system" evidence="7 8">
    <location>
        <position position="133"/>
    </location>
</feature>
<dbReference type="PROSITE" id="PS00137">
    <property type="entry name" value="SUBTILASE_HIS"/>
    <property type="match status" value="1"/>
</dbReference>
<dbReference type="InterPro" id="IPR023828">
    <property type="entry name" value="Peptidase_S8_Ser-AS"/>
</dbReference>
<dbReference type="SUPFAM" id="SSF49785">
    <property type="entry name" value="Galactose-binding domain-like"/>
    <property type="match status" value="1"/>
</dbReference>
<feature type="region of interest" description="Disordered" evidence="9">
    <location>
        <begin position="54"/>
        <end position="83"/>
    </location>
</feature>
<feature type="compositionally biased region" description="Basic and acidic residues" evidence="9">
    <location>
        <begin position="834"/>
        <end position="843"/>
    </location>
</feature>
<evidence type="ECO:0000313" key="12">
    <source>
        <dbReference type="EMBL" id="KNE55338.1"/>
    </source>
</evidence>
<feature type="transmembrane region" description="Helical" evidence="10">
    <location>
        <begin position="597"/>
        <end position="617"/>
    </location>
</feature>
<dbReference type="OrthoDB" id="300641at2759"/>
<keyword evidence="4 8" id="KW-0378">Hydrolase</keyword>
<keyword evidence="3" id="KW-0732">Signal</keyword>
<evidence type="ECO:0000256" key="10">
    <source>
        <dbReference type="SAM" id="Phobius"/>
    </source>
</evidence>
<dbReference type="GO" id="GO:0000139">
    <property type="term" value="C:Golgi membrane"/>
    <property type="evidence" value="ECO:0007669"/>
    <property type="project" value="TreeGrafter"/>
</dbReference>
<evidence type="ECO:0000256" key="9">
    <source>
        <dbReference type="SAM" id="MobiDB-lite"/>
    </source>
</evidence>
<feature type="domain" description="P/Homo B" evidence="11">
    <location>
        <begin position="421"/>
        <end position="559"/>
    </location>
</feature>
<dbReference type="EMBL" id="GG745329">
    <property type="protein sequence ID" value="KNE55338.1"/>
    <property type="molecule type" value="Genomic_DNA"/>
</dbReference>
<dbReference type="InterPro" id="IPR002884">
    <property type="entry name" value="P_dom"/>
</dbReference>
<evidence type="ECO:0000256" key="3">
    <source>
        <dbReference type="ARBA" id="ARBA00022729"/>
    </source>
</evidence>
<organism evidence="12 13">
    <name type="scientific">Allomyces macrogynus (strain ATCC 38327)</name>
    <name type="common">Allomyces javanicus var. macrogynus</name>
    <dbReference type="NCBI Taxonomy" id="578462"/>
    <lineage>
        <taxon>Eukaryota</taxon>
        <taxon>Fungi</taxon>
        <taxon>Fungi incertae sedis</taxon>
        <taxon>Blastocladiomycota</taxon>
        <taxon>Blastocladiomycetes</taxon>
        <taxon>Blastocladiales</taxon>
        <taxon>Blastocladiaceae</taxon>
        <taxon>Allomyces</taxon>
    </lineage>
</organism>
<dbReference type="GO" id="GO:0004252">
    <property type="term" value="F:serine-type endopeptidase activity"/>
    <property type="evidence" value="ECO:0007669"/>
    <property type="project" value="UniProtKB-UniRule"/>
</dbReference>
<evidence type="ECO:0000256" key="7">
    <source>
        <dbReference type="PIRSR" id="PIRSR615500-1"/>
    </source>
</evidence>
<feature type="active site" description="Charge relay system" evidence="7 8">
    <location>
        <position position="171"/>
    </location>
</feature>
<keyword evidence="5 8" id="KW-0720">Serine protease</keyword>
<dbReference type="Proteomes" id="UP000054350">
    <property type="component" value="Unassembled WGS sequence"/>
</dbReference>
<dbReference type="GO" id="GO:0016485">
    <property type="term" value="P:protein processing"/>
    <property type="evidence" value="ECO:0007669"/>
    <property type="project" value="TreeGrafter"/>
</dbReference>
<feature type="compositionally biased region" description="Low complexity" evidence="9">
    <location>
        <begin position="780"/>
        <end position="793"/>
    </location>
</feature>
<feature type="active site" description="Charge relay system" evidence="7 8">
    <location>
        <position position="344"/>
    </location>
</feature>
<reference evidence="13" key="2">
    <citation type="submission" date="2009-11" db="EMBL/GenBank/DDBJ databases">
        <title>The Genome Sequence of Allomyces macrogynus strain ATCC 38327.</title>
        <authorList>
            <consortium name="The Broad Institute Genome Sequencing Platform"/>
            <person name="Russ C."/>
            <person name="Cuomo C."/>
            <person name="Shea T."/>
            <person name="Young S.K."/>
            <person name="Zeng Q."/>
            <person name="Koehrsen M."/>
            <person name="Haas B."/>
            <person name="Borodovsky M."/>
            <person name="Guigo R."/>
            <person name="Alvarado L."/>
            <person name="Berlin A."/>
            <person name="Borenstein D."/>
            <person name="Chen Z."/>
            <person name="Engels R."/>
            <person name="Freedman E."/>
            <person name="Gellesch M."/>
            <person name="Goldberg J."/>
            <person name="Griggs A."/>
            <person name="Gujja S."/>
            <person name="Heiman D."/>
            <person name="Hepburn T."/>
            <person name="Howarth C."/>
            <person name="Jen D."/>
            <person name="Larson L."/>
            <person name="Lewis B."/>
            <person name="Mehta T."/>
            <person name="Park D."/>
            <person name="Pearson M."/>
            <person name="Roberts A."/>
            <person name="Saif S."/>
            <person name="Shenoy N."/>
            <person name="Sisk P."/>
            <person name="Stolte C."/>
            <person name="Sykes S."/>
            <person name="Walk T."/>
            <person name="White J."/>
            <person name="Yandava C."/>
            <person name="Burger G."/>
            <person name="Gray M.W."/>
            <person name="Holland P.W.H."/>
            <person name="King N."/>
            <person name="Lang F.B.F."/>
            <person name="Roger A.J."/>
            <person name="Ruiz-Trillo I."/>
            <person name="Lander E."/>
            <person name="Nusbaum C."/>
        </authorList>
    </citation>
    <scope>NUCLEOTIDE SEQUENCE [LARGE SCALE GENOMIC DNA]</scope>
    <source>
        <strain evidence="13">ATCC 38327</strain>
    </source>
</reference>
<keyword evidence="6" id="KW-0106">Calcium</keyword>
<dbReference type="PROSITE" id="PS51829">
    <property type="entry name" value="P_HOMO_B"/>
    <property type="match status" value="1"/>
</dbReference>
<name>A0A0L0RYA1_ALLM3</name>
<evidence type="ECO:0000256" key="1">
    <source>
        <dbReference type="ARBA" id="ARBA00005325"/>
    </source>
</evidence>
<dbReference type="PRINTS" id="PR00723">
    <property type="entry name" value="SUBTILISIN"/>
</dbReference>
<dbReference type="PROSITE" id="PS00138">
    <property type="entry name" value="SUBTILASE_SER"/>
    <property type="match status" value="1"/>
</dbReference>
<dbReference type="GO" id="GO:0005802">
    <property type="term" value="C:trans-Golgi network"/>
    <property type="evidence" value="ECO:0007669"/>
    <property type="project" value="TreeGrafter"/>
</dbReference>
<evidence type="ECO:0000256" key="4">
    <source>
        <dbReference type="ARBA" id="ARBA00022801"/>
    </source>
</evidence>
<dbReference type="SUPFAM" id="SSF52743">
    <property type="entry name" value="Subtilisin-like"/>
    <property type="match status" value="1"/>
</dbReference>
<evidence type="ECO:0000256" key="6">
    <source>
        <dbReference type="ARBA" id="ARBA00022837"/>
    </source>
</evidence>
<keyword evidence="2 8" id="KW-0645">Protease</keyword>
<keyword evidence="13" id="KW-1185">Reference proteome</keyword>
<feature type="compositionally biased region" description="Polar residues" evidence="9">
    <location>
        <begin position="684"/>
        <end position="693"/>
    </location>
</feature>
<dbReference type="Pfam" id="PF01483">
    <property type="entry name" value="P_proprotein"/>
    <property type="match status" value="1"/>
</dbReference>
<proteinExistence type="inferred from homology"/>
<evidence type="ECO:0000256" key="5">
    <source>
        <dbReference type="ARBA" id="ARBA00022825"/>
    </source>
</evidence>
<keyword evidence="10" id="KW-1133">Transmembrane helix</keyword>
<dbReference type="InterPro" id="IPR034182">
    <property type="entry name" value="Kexin/furin"/>
</dbReference>
<dbReference type="CDD" id="cd04059">
    <property type="entry name" value="Peptidases_S8_Protein_convertases_Kexins_Furin-like"/>
    <property type="match status" value="1"/>
</dbReference>
<keyword evidence="10" id="KW-0472">Membrane</keyword>
<evidence type="ECO:0000256" key="8">
    <source>
        <dbReference type="PROSITE-ProRule" id="PRU01240"/>
    </source>
</evidence>
<reference evidence="12 13" key="1">
    <citation type="submission" date="2009-11" db="EMBL/GenBank/DDBJ databases">
        <title>Annotation of Allomyces macrogynus ATCC 38327.</title>
        <authorList>
            <consortium name="The Broad Institute Genome Sequencing Platform"/>
            <person name="Russ C."/>
            <person name="Cuomo C."/>
            <person name="Burger G."/>
            <person name="Gray M.W."/>
            <person name="Holland P.W.H."/>
            <person name="King N."/>
            <person name="Lang F.B.F."/>
            <person name="Roger A.J."/>
            <person name="Ruiz-Trillo I."/>
            <person name="Young S.K."/>
            <person name="Zeng Q."/>
            <person name="Gargeya S."/>
            <person name="Fitzgerald M."/>
            <person name="Haas B."/>
            <person name="Abouelleil A."/>
            <person name="Alvarado L."/>
            <person name="Arachchi H.M."/>
            <person name="Berlin A."/>
            <person name="Chapman S.B."/>
            <person name="Gearin G."/>
            <person name="Goldberg J."/>
            <person name="Griggs A."/>
            <person name="Gujja S."/>
            <person name="Hansen M."/>
            <person name="Heiman D."/>
            <person name="Howarth C."/>
            <person name="Larimer J."/>
            <person name="Lui A."/>
            <person name="MacDonald P.J.P."/>
            <person name="McCowen C."/>
            <person name="Montmayeur A."/>
            <person name="Murphy C."/>
            <person name="Neiman D."/>
            <person name="Pearson M."/>
            <person name="Priest M."/>
            <person name="Roberts A."/>
            <person name="Saif S."/>
            <person name="Shea T."/>
            <person name="Sisk P."/>
            <person name="Stolte C."/>
            <person name="Sykes S."/>
            <person name="Wortman J."/>
            <person name="Nusbaum C."/>
            <person name="Birren B."/>
        </authorList>
    </citation>
    <scope>NUCLEOTIDE SEQUENCE [LARGE SCALE GENOMIC DNA]</scope>
    <source>
        <strain evidence="12 13">ATCC 38327</strain>
    </source>
</reference>
<dbReference type="Gene3D" id="3.40.50.200">
    <property type="entry name" value="Peptidase S8/S53 domain"/>
    <property type="match status" value="1"/>
</dbReference>
<dbReference type="PANTHER" id="PTHR42884">
    <property type="entry name" value="PROPROTEIN CONVERTASE SUBTILISIN/KEXIN-RELATED"/>
    <property type="match status" value="1"/>
</dbReference>
<gene>
    <name evidence="12" type="ORF">AMAG_01240</name>
</gene>
<dbReference type="Pfam" id="PF00082">
    <property type="entry name" value="Peptidase_S8"/>
    <property type="match status" value="1"/>
</dbReference>
<dbReference type="InterPro" id="IPR008979">
    <property type="entry name" value="Galactose-bd-like_sf"/>
</dbReference>
<dbReference type="Gene3D" id="2.60.120.260">
    <property type="entry name" value="Galactose-binding domain-like"/>
    <property type="match status" value="1"/>
</dbReference>
<dbReference type="eggNOG" id="KOG3525">
    <property type="taxonomic scope" value="Eukaryota"/>
</dbReference>
<keyword evidence="10" id="KW-0812">Transmembrane</keyword>
<accession>A0A0L0RYA1</accession>
<dbReference type="InterPro" id="IPR036852">
    <property type="entry name" value="Peptidase_S8/S53_dom_sf"/>
</dbReference>
<feature type="compositionally biased region" description="Basic and acidic residues" evidence="9">
    <location>
        <begin position="54"/>
        <end position="65"/>
    </location>
</feature>
<evidence type="ECO:0000313" key="13">
    <source>
        <dbReference type="Proteomes" id="UP000054350"/>
    </source>
</evidence>